<dbReference type="AlphaFoldDB" id="K1E0S0"/>
<keyword evidence="2" id="KW-1133">Transmembrane helix</keyword>
<dbReference type="Proteomes" id="UP000004474">
    <property type="component" value="Unassembled WGS sequence"/>
</dbReference>
<keyword evidence="2" id="KW-0812">Transmembrane</keyword>
<feature type="compositionally biased region" description="Basic and acidic residues" evidence="1">
    <location>
        <begin position="159"/>
        <end position="168"/>
    </location>
</feature>
<evidence type="ECO:0000256" key="2">
    <source>
        <dbReference type="SAM" id="Phobius"/>
    </source>
</evidence>
<keyword evidence="2" id="KW-0472">Membrane</keyword>
<organism evidence="3 4">
    <name type="scientific">Janibacter hoylei PVAS-1</name>
    <dbReference type="NCBI Taxonomy" id="1210046"/>
    <lineage>
        <taxon>Bacteria</taxon>
        <taxon>Bacillati</taxon>
        <taxon>Actinomycetota</taxon>
        <taxon>Actinomycetes</taxon>
        <taxon>Micrococcales</taxon>
        <taxon>Intrasporangiaceae</taxon>
        <taxon>Janibacter</taxon>
    </lineage>
</organism>
<feature type="region of interest" description="Disordered" evidence="1">
    <location>
        <begin position="101"/>
        <end position="179"/>
    </location>
</feature>
<evidence type="ECO:0000313" key="4">
    <source>
        <dbReference type="Proteomes" id="UP000004474"/>
    </source>
</evidence>
<dbReference type="STRING" id="1210046.B277_02069"/>
<proteinExistence type="predicted"/>
<comment type="caution">
    <text evidence="3">The sequence shown here is derived from an EMBL/GenBank/DDBJ whole genome shotgun (WGS) entry which is preliminary data.</text>
</comment>
<evidence type="ECO:0000256" key="1">
    <source>
        <dbReference type="SAM" id="MobiDB-lite"/>
    </source>
</evidence>
<evidence type="ECO:0000313" key="3">
    <source>
        <dbReference type="EMBL" id="EKA62465.1"/>
    </source>
</evidence>
<feature type="compositionally biased region" description="Basic residues" evidence="1">
    <location>
        <begin position="169"/>
        <end position="179"/>
    </location>
</feature>
<protein>
    <submittedName>
        <fullName evidence="3">RND superfamily drug exporter</fullName>
    </submittedName>
</protein>
<sequence length="179" mass="19562">MAHALYRLGRTAFRRWPVFLIGWLVVLIGIGAVAGTLSKPLSDKFTIPGIESEQAQTLQQELFPGAKDAFDQATGTVVVQAPAGEKLSDPANAAAVEDLLTDLRAAPPGRRPGAVRRPRRRGEGGRAAVPRPGQGERPAHRGGAGQRRRGLPAHRGWPHRPDPVDLRRRDRHRRRADQP</sequence>
<accession>K1E0S0</accession>
<feature type="transmembrane region" description="Helical" evidence="2">
    <location>
        <begin position="16"/>
        <end position="37"/>
    </location>
</feature>
<dbReference type="eggNOG" id="COG2409">
    <property type="taxonomic scope" value="Bacteria"/>
</dbReference>
<dbReference type="EMBL" id="ALWX01000006">
    <property type="protein sequence ID" value="EKA62465.1"/>
    <property type="molecule type" value="Genomic_DNA"/>
</dbReference>
<reference evidence="3 4" key="1">
    <citation type="journal article" date="2012" name="J. Bacteriol.">
        <title>Genome Sequence of Janibacter hoylei MTCC8307, Isolated from the Stratospheric Air.</title>
        <authorList>
            <person name="Pawar S.P."/>
            <person name="Dhotre D.P."/>
            <person name="Shetty S.A."/>
            <person name="Chowdhury S.P."/>
            <person name="Chaudhari B.L."/>
            <person name="Shouche Y.S."/>
        </authorList>
    </citation>
    <scope>NUCLEOTIDE SEQUENCE [LARGE SCALE GENOMIC DNA]</scope>
    <source>
        <strain evidence="3 4">PVAS-1</strain>
    </source>
</reference>
<feature type="compositionally biased region" description="Basic residues" evidence="1">
    <location>
        <begin position="146"/>
        <end position="158"/>
    </location>
</feature>
<name>K1E0S0_9MICO</name>
<gene>
    <name evidence="3" type="ORF">B277_02069</name>
</gene>